<keyword evidence="3" id="KW-1185">Reference proteome</keyword>
<feature type="region of interest" description="Disordered" evidence="1">
    <location>
        <begin position="1"/>
        <end position="20"/>
    </location>
</feature>
<protein>
    <submittedName>
        <fullName evidence="2">Uncharacterized protein</fullName>
    </submittedName>
</protein>
<dbReference type="Proteomes" id="UP000053890">
    <property type="component" value="Unassembled WGS sequence"/>
</dbReference>
<dbReference type="Gene3D" id="4.10.1050.10">
    <property type="entry name" value="At2g23090-like"/>
    <property type="match status" value="1"/>
</dbReference>
<evidence type="ECO:0000313" key="2">
    <source>
        <dbReference type="EMBL" id="KPV72268.1"/>
    </source>
</evidence>
<dbReference type="SUPFAM" id="SSF118359">
    <property type="entry name" value="Expressed protein At2g23090/F21P24.15"/>
    <property type="match status" value="1"/>
</dbReference>
<dbReference type="AlphaFoldDB" id="A0A0P9IS90"/>
<name>A0A0P9IS90_RHOGW</name>
<dbReference type="RefSeq" id="XP_018268317.1">
    <property type="nucleotide sequence ID" value="XM_018414930.1"/>
</dbReference>
<organism evidence="2 3">
    <name type="scientific">Rhodotorula graminis (strain WP1)</name>
    <dbReference type="NCBI Taxonomy" id="578459"/>
    <lineage>
        <taxon>Eukaryota</taxon>
        <taxon>Fungi</taxon>
        <taxon>Dikarya</taxon>
        <taxon>Basidiomycota</taxon>
        <taxon>Pucciniomycotina</taxon>
        <taxon>Microbotryomycetes</taxon>
        <taxon>Sporidiobolales</taxon>
        <taxon>Sporidiobolaceae</taxon>
        <taxon>Rhodotorula</taxon>
    </lineage>
</organism>
<dbReference type="InterPro" id="IPR026939">
    <property type="entry name" value="ZNF706/At2g23090_sf"/>
</dbReference>
<accession>A0A0P9IS90</accession>
<sequence length="79" mass="8250">MGLSKKDARTREQKEKAAKGIKVETTAAGVPKKAAKPTIQCTVCKAPIIASMPVSLRDHAGKHPKVTPADCFPGATIAP</sequence>
<dbReference type="GeneID" id="28975378"/>
<dbReference type="EMBL" id="KQ474088">
    <property type="protein sequence ID" value="KPV72268.1"/>
    <property type="molecule type" value="Genomic_DNA"/>
</dbReference>
<evidence type="ECO:0000313" key="3">
    <source>
        <dbReference type="Proteomes" id="UP000053890"/>
    </source>
</evidence>
<gene>
    <name evidence="2" type="ORF">RHOBADRAFT_47114</name>
</gene>
<reference evidence="2 3" key="1">
    <citation type="journal article" date="2015" name="Front. Microbiol.">
        <title>Genome sequence of the plant growth promoting endophytic yeast Rhodotorula graminis WP1.</title>
        <authorList>
            <person name="Firrincieli A."/>
            <person name="Otillar R."/>
            <person name="Salamov A."/>
            <person name="Schmutz J."/>
            <person name="Khan Z."/>
            <person name="Redman R.S."/>
            <person name="Fleck N.D."/>
            <person name="Lindquist E."/>
            <person name="Grigoriev I.V."/>
            <person name="Doty S.L."/>
        </authorList>
    </citation>
    <scope>NUCLEOTIDE SEQUENCE [LARGE SCALE GENOMIC DNA]</scope>
    <source>
        <strain evidence="2 3">WP1</strain>
    </source>
</reference>
<dbReference type="OrthoDB" id="2532623at2759"/>
<proteinExistence type="predicted"/>
<evidence type="ECO:0000256" key="1">
    <source>
        <dbReference type="SAM" id="MobiDB-lite"/>
    </source>
</evidence>